<evidence type="ECO:0000256" key="3">
    <source>
        <dbReference type="ARBA" id="ARBA00022527"/>
    </source>
</evidence>
<dbReference type="EC" id="2.7.11.1" evidence="2"/>
<dbReference type="InterPro" id="IPR002048">
    <property type="entry name" value="EF_hand_dom"/>
</dbReference>
<dbReference type="InterPro" id="IPR008271">
    <property type="entry name" value="Ser/Thr_kinase_AS"/>
</dbReference>
<dbReference type="Proteomes" id="UP000694853">
    <property type="component" value="Unplaced"/>
</dbReference>
<dbReference type="FunFam" id="3.30.200.20:FF:000004">
    <property type="entry name" value="Calcium-dependent protein kinase 1"/>
    <property type="match status" value="1"/>
</dbReference>
<dbReference type="SMART" id="SM00054">
    <property type="entry name" value="EFh"/>
    <property type="match status" value="4"/>
</dbReference>
<keyword evidence="10" id="KW-0418">Kinase</keyword>
<dbReference type="PANTHER" id="PTHR24349">
    <property type="entry name" value="SERINE/THREONINE-PROTEIN KINASE"/>
    <property type="match status" value="1"/>
</dbReference>
<dbReference type="Gene3D" id="1.10.238.10">
    <property type="entry name" value="EF-hand"/>
    <property type="match status" value="1"/>
</dbReference>
<dbReference type="PROSITE" id="PS00018">
    <property type="entry name" value="EF_HAND_1"/>
    <property type="match status" value="3"/>
</dbReference>
<organism evidence="21 22">
    <name type="scientific">Abrus precatorius</name>
    <name type="common">Indian licorice</name>
    <name type="synonym">Glycine abrus</name>
    <dbReference type="NCBI Taxonomy" id="3816"/>
    <lineage>
        <taxon>Eukaryota</taxon>
        <taxon>Viridiplantae</taxon>
        <taxon>Streptophyta</taxon>
        <taxon>Embryophyta</taxon>
        <taxon>Tracheophyta</taxon>
        <taxon>Spermatophyta</taxon>
        <taxon>Magnoliopsida</taxon>
        <taxon>eudicotyledons</taxon>
        <taxon>Gunneridae</taxon>
        <taxon>Pentapetalae</taxon>
        <taxon>rosids</taxon>
        <taxon>fabids</taxon>
        <taxon>Fabales</taxon>
        <taxon>Fabaceae</taxon>
        <taxon>Papilionoideae</taxon>
        <taxon>50 kb inversion clade</taxon>
        <taxon>NPAAA clade</taxon>
        <taxon>indigoferoid/millettioid clade</taxon>
        <taxon>Abreae</taxon>
        <taxon>Abrus</taxon>
    </lineage>
</organism>
<evidence type="ECO:0000256" key="17">
    <source>
        <dbReference type="PROSITE-ProRule" id="PRU10141"/>
    </source>
</evidence>
<dbReference type="GeneID" id="113856057"/>
<keyword evidence="12 17" id="KW-0067">ATP-binding</keyword>
<evidence type="ECO:0000256" key="7">
    <source>
        <dbReference type="ARBA" id="ARBA00022723"/>
    </source>
</evidence>
<keyword evidence="7" id="KW-0479">Metal-binding</keyword>
<dbReference type="PROSITE" id="PS00108">
    <property type="entry name" value="PROTEIN_KINASE_ST"/>
    <property type="match status" value="1"/>
</dbReference>
<keyword evidence="11" id="KW-0106">Calcium</keyword>
<evidence type="ECO:0000256" key="4">
    <source>
        <dbReference type="ARBA" id="ARBA00022553"/>
    </source>
</evidence>
<dbReference type="InterPro" id="IPR018247">
    <property type="entry name" value="EF_Hand_1_Ca_BS"/>
</dbReference>
<comment type="similarity">
    <text evidence="14">Belongs to the protein kinase superfamily. Ser/Thr protein kinase family. CDPK subfamily.</text>
</comment>
<evidence type="ECO:0000256" key="13">
    <source>
        <dbReference type="ARBA" id="ARBA00023288"/>
    </source>
</evidence>
<protein>
    <recommendedName>
        <fullName evidence="2">non-specific serine/threonine protein kinase</fullName>
        <ecNumber evidence="2">2.7.11.1</ecNumber>
    </recommendedName>
</protein>
<evidence type="ECO:0000256" key="11">
    <source>
        <dbReference type="ARBA" id="ARBA00022837"/>
    </source>
</evidence>
<keyword evidence="3" id="KW-0723">Serine/threonine-protein kinase</keyword>
<dbReference type="InterPro" id="IPR000719">
    <property type="entry name" value="Prot_kinase_dom"/>
</dbReference>
<evidence type="ECO:0000313" key="22">
    <source>
        <dbReference type="RefSeq" id="XP_027343483.1"/>
    </source>
</evidence>
<evidence type="ECO:0000256" key="6">
    <source>
        <dbReference type="ARBA" id="ARBA00022707"/>
    </source>
</evidence>
<keyword evidence="13" id="KW-0449">Lipoprotein</keyword>
<evidence type="ECO:0000256" key="9">
    <source>
        <dbReference type="ARBA" id="ARBA00022741"/>
    </source>
</evidence>
<accession>A0A8B8KJN3</accession>
<feature type="compositionally biased region" description="Basic and acidic residues" evidence="18">
    <location>
        <begin position="7"/>
        <end position="17"/>
    </location>
</feature>
<comment type="catalytic activity">
    <reaction evidence="16">
        <text>L-seryl-[protein] + ATP = O-phospho-L-seryl-[protein] + ADP + H(+)</text>
        <dbReference type="Rhea" id="RHEA:17989"/>
        <dbReference type="Rhea" id="RHEA-COMP:9863"/>
        <dbReference type="Rhea" id="RHEA-COMP:11604"/>
        <dbReference type="ChEBI" id="CHEBI:15378"/>
        <dbReference type="ChEBI" id="CHEBI:29999"/>
        <dbReference type="ChEBI" id="CHEBI:30616"/>
        <dbReference type="ChEBI" id="CHEBI:83421"/>
        <dbReference type="ChEBI" id="CHEBI:456216"/>
        <dbReference type="EC" id="2.7.11.1"/>
    </reaction>
</comment>
<dbReference type="CDD" id="cd05117">
    <property type="entry name" value="STKc_CAMK"/>
    <property type="match status" value="1"/>
</dbReference>
<dbReference type="SUPFAM" id="SSF56112">
    <property type="entry name" value="Protein kinase-like (PK-like)"/>
    <property type="match status" value="1"/>
</dbReference>
<dbReference type="InterPro" id="IPR011009">
    <property type="entry name" value="Kinase-like_dom_sf"/>
</dbReference>
<keyword evidence="9 17" id="KW-0547">Nucleotide-binding</keyword>
<feature type="binding site" evidence="17">
    <location>
        <position position="124"/>
    </location>
    <ligand>
        <name>ATP</name>
        <dbReference type="ChEBI" id="CHEBI:30616"/>
    </ligand>
</feature>
<evidence type="ECO:0000313" key="21">
    <source>
        <dbReference type="Proteomes" id="UP000694853"/>
    </source>
</evidence>
<evidence type="ECO:0000256" key="5">
    <source>
        <dbReference type="ARBA" id="ARBA00022679"/>
    </source>
</evidence>
<evidence type="ECO:0000259" key="20">
    <source>
        <dbReference type="PROSITE" id="PS50222"/>
    </source>
</evidence>
<dbReference type="GO" id="GO:0004674">
    <property type="term" value="F:protein serine/threonine kinase activity"/>
    <property type="evidence" value="ECO:0007669"/>
    <property type="project" value="UniProtKB-KW"/>
</dbReference>
<dbReference type="OrthoDB" id="40902at2759"/>
<dbReference type="GO" id="GO:0005509">
    <property type="term" value="F:calcium ion binding"/>
    <property type="evidence" value="ECO:0007669"/>
    <property type="project" value="InterPro"/>
</dbReference>
<keyword evidence="21" id="KW-1185">Reference proteome</keyword>
<reference evidence="21" key="1">
    <citation type="journal article" date="2019" name="Toxins">
        <title>Detection of Abrin-Like and Prepropulchellin-Like Toxin Genes and Transcripts Using Whole Genome Sequencing and Full-Length Transcript Sequencing of Abrus precatorius.</title>
        <authorList>
            <person name="Hovde B.T."/>
            <person name="Daligault H.E."/>
            <person name="Hanschen E.R."/>
            <person name="Kunde Y.A."/>
            <person name="Johnson M.B."/>
            <person name="Starkenburg S.R."/>
            <person name="Johnson S.L."/>
        </authorList>
    </citation>
    <scope>NUCLEOTIDE SEQUENCE [LARGE SCALE GENOMIC DNA]</scope>
</reference>
<name>A0A8B8KJN3_ABRPR</name>
<dbReference type="InterPro" id="IPR017441">
    <property type="entry name" value="Protein_kinase_ATP_BS"/>
</dbReference>
<evidence type="ECO:0000256" key="10">
    <source>
        <dbReference type="ARBA" id="ARBA00022777"/>
    </source>
</evidence>
<dbReference type="Pfam" id="PF00069">
    <property type="entry name" value="Pkinase"/>
    <property type="match status" value="1"/>
</dbReference>
<dbReference type="Gene3D" id="1.10.510.10">
    <property type="entry name" value="Transferase(Phosphotransferase) domain 1"/>
    <property type="match status" value="1"/>
</dbReference>
<dbReference type="RefSeq" id="XP_027343483.1">
    <property type="nucleotide sequence ID" value="XM_027487682.1"/>
</dbReference>
<dbReference type="GO" id="GO:0005524">
    <property type="term" value="F:ATP binding"/>
    <property type="evidence" value="ECO:0007669"/>
    <property type="project" value="UniProtKB-UniRule"/>
</dbReference>
<feature type="region of interest" description="Disordered" evidence="18">
    <location>
        <begin position="1"/>
        <end position="80"/>
    </location>
</feature>
<dbReference type="SUPFAM" id="SSF47473">
    <property type="entry name" value="EF-hand"/>
    <property type="match status" value="1"/>
</dbReference>
<evidence type="ECO:0000256" key="2">
    <source>
        <dbReference type="ARBA" id="ARBA00012513"/>
    </source>
</evidence>
<dbReference type="CDD" id="cd00051">
    <property type="entry name" value="EFh"/>
    <property type="match status" value="2"/>
</dbReference>
<evidence type="ECO:0000259" key="19">
    <source>
        <dbReference type="PROSITE" id="PS50011"/>
    </source>
</evidence>
<dbReference type="PROSITE" id="PS50222">
    <property type="entry name" value="EF_HAND_2"/>
    <property type="match status" value="2"/>
</dbReference>
<comment type="similarity">
    <text evidence="1">Belongs to the protein kinase superfamily. CAMK Ser/Thr protein kinase family. CaMK subfamily.</text>
</comment>
<dbReference type="InterPro" id="IPR011992">
    <property type="entry name" value="EF-hand-dom_pair"/>
</dbReference>
<keyword evidence="4" id="KW-0597">Phosphoprotein</keyword>
<dbReference type="SMART" id="SM00220">
    <property type="entry name" value="S_TKc"/>
    <property type="match status" value="1"/>
</dbReference>
<dbReference type="PROSITE" id="PS50011">
    <property type="entry name" value="PROTEIN_KINASE_DOM"/>
    <property type="match status" value="1"/>
</dbReference>
<sequence>MGSCLSKGKDSEPEHNGYRQAGSGGVHNQKTHEPLVNQSRVPANQPYQLPEKHAASTTQTVPQTPWKPSVPAPSPKPVKQDTILGKQFEDVKQFYTLGKELGRGQFGVTYLCTENSTGLQYACKSISKRKLVSKSDKEDIKREIQIMQHLSGQPNIVEFKGAYEDKHSVHVVMELCAGGELFDRIIAKGHYSERAAASICRQIVNVVHICHFMGVMHRDLKPENFLLSSKDENALLKATDFGLSVFIEEGKVYRDIVGSAYYVAPEVLRRRCGKEIDIWSAGVILYILLSGVPPFWAVSCLTFFNQICAVETEKGIFDAILEGHIDFESQPWPKISSNAKDLVRKMLIQDPKKRITSAQVLEHPWIKDGNAPDKPIDSAVLSRMKQFRAMNKLKKLALKVIAENMSAEEIQGLKAMFTNMDTDKSGTITYEELKAGLQRLGSKLTEAEVKQLMEAVSYFFADVDGNGSIDYIEFITATMHRHKLERDDQLFKAFQYFDKDNSGYITRDELETAMNEYGMGDEATIKEIISEVDTIISEDGRINYDEFCAMMRSGNQQAKLF</sequence>
<feature type="domain" description="EF-hand" evidence="20">
    <location>
        <begin position="408"/>
        <end position="443"/>
    </location>
</feature>
<dbReference type="FunFam" id="1.10.510.10:FF:000056">
    <property type="entry name" value="calcium-dependent protein kinase 1"/>
    <property type="match status" value="1"/>
</dbReference>
<comment type="catalytic activity">
    <reaction evidence="15">
        <text>L-threonyl-[protein] + ATP = O-phospho-L-threonyl-[protein] + ADP + H(+)</text>
        <dbReference type="Rhea" id="RHEA:46608"/>
        <dbReference type="Rhea" id="RHEA-COMP:11060"/>
        <dbReference type="Rhea" id="RHEA-COMP:11605"/>
        <dbReference type="ChEBI" id="CHEBI:15378"/>
        <dbReference type="ChEBI" id="CHEBI:30013"/>
        <dbReference type="ChEBI" id="CHEBI:30616"/>
        <dbReference type="ChEBI" id="CHEBI:61977"/>
        <dbReference type="ChEBI" id="CHEBI:456216"/>
        <dbReference type="EC" id="2.7.11.1"/>
    </reaction>
</comment>
<dbReference type="PROSITE" id="PS00107">
    <property type="entry name" value="PROTEIN_KINASE_ATP"/>
    <property type="match status" value="1"/>
</dbReference>
<feature type="domain" description="EF-hand" evidence="20">
    <location>
        <begin position="485"/>
        <end position="520"/>
    </location>
</feature>
<keyword evidence="6" id="KW-0519">Myristate</keyword>
<feature type="domain" description="Protein kinase" evidence="19">
    <location>
        <begin position="95"/>
        <end position="366"/>
    </location>
</feature>
<keyword evidence="5" id="KW-0808">Transferase</keyword>
<feature type="compositionally biased region" description="Polar residues" evidence="18">
    <location>
        <begin position="36"/>
        <end position="47"/>
    </location>
</feature>
<evidence type="ECO:0000256" key="16">
    <source>
        <dbReference type="ARBA" id="ARBA00048679"/>
    </source>
</evidence>
<evidence type="ECO:0000256" key="8">
    <source>
        <dbReference type="ARBA" id="ARBA00022737"/>
    </source>
</evidence>
<gene>
    <name evidence="22" type="primary">LOC113856057</name>
</gene>
<proteinExistence type="inferred from homology"/>
<evidence type="ECO:0000256" key="18">
    <source>
        <dbReference type="SAM" id="MobiDB-lite"/>
    </source>
</evidence>
<dbReference type="AlphaFoldDB" id="A0A8B8KJN3"/>
<reference evidence="22" key="2">
    <citation type="submission" date="2025-08" db="UniProtKB">
        <authorList>
            <consortium name="RefSeq"/>
        </authorList>
    </citation>
    <scope>IDENTIFICATION</scope>
    <source>
        <tissue evidence="22">Young leaves</tissue>
    </source>
</reference>
<dbReference type="FunFam" id="1.10.238.10:FF:000015">
    <property type="entry name" value="Calcium-dependent protein kinase 1"/>
    <property type="match status" value="1"/>
</dbReference>
<evidence type="ECO:0000256" key="12">
    <source>
        <dbReference type="ARBA" id="ARBA00022840"/>
    </source>
</evidence>
<evidence type="ECO:0000256" key="14">
    <source>
        <dbReference type="ARBA" id="ARBA00024334"/>
    </source>
</evidence>
<evidence type="ECO:0000256" key="15">
    <source>
        <dbReference type="ARBA" id="ARBA00047899"/>
    </source>
</evidence>
<evidence type="ECO:0000256" key="1">
    <source>
        <dbReference type="ARBA" id="ARBA00005354"/>
    </source>
</evidence>
<dbReference type="Pfam" id="PF13499">
    <property type="entry name" value="EF-hand_7"/>
    <property type="match status" value="2"/>
</dbReference>
<keyword evidence="8" id="KW-0677">Repeat</keyword>
<dbReference type="Gene3D" id="3.30.200.20">
    <property type="entry name" value="Phosphorylase Kinase, domain 1"/>
    <property type="match status" value="1"/>
</dbReference>
<dbReference type="InterPro" id="IPR050205">
    <property type="entry name" value="CDPK_Ser/Thr_kinases"/>
</dbReference>